<gene>
    <name evidence="2" type="ORF">J2853_008536</name>
</gene>
<keyword evidence="1" id="KW-0175">Coiled coil</keyword>
<accession>A0ABT9QRE1</accession>
<keyword evidence="3" id="KW-1185">Reference proteome</keyword>
<sequence>MHEELHSQLDAMIEEYNKQAVRMREAYAVLREVEATATSKDGLVTVKAGPQGRITRIDLDVRITKKLSASEISASIMEQIQAATADVTAQTHKLMAPFVPEGVDIEQLLNPETDFGSSLPTLDRDTM</sequence>
<dbReference type="InterPro" id="IPR036894">
    <property type="entry name" value="YbaB-like_sf"/>
</dbReference>
<proteinExistence type="predicted"/>
<dbReference type="EMBL" id="JAUSQU010000001">
    <property type="protein sequence ID" value="MDP9849325.1"/>
    <property type="molecule type" value="Genomic_DNA"/>
</dbReference>
<dbReference type="Pfam" id="PF02575">
    <property type="entry name" value="YbaB_DNA_bd"/>
    <property type="match status" value="1"/>
</dbReference>
<dbReference type="Proteomes" id="UP001225356">
    <property type="component" value="Unassembled WGS sequence"/>
</dbReference>
<protein>
    <submittedName>
        <fullName evidence="2">DNA-binding protein YbaB</fullName>
    </submittedName>
</protein>
<reference evidence="2 3" key="1">
    <citation type="submission" date="2023-07" db="EMBL/GenBank/DDBJ databases">
        <title>Sequencing the genomes of 1000 actinobacteria strains.</title>
        <authorList>
            <person name="Klenk H.-P."/>
        </authorList>
    </citation>
    <scope>NUCLEOTIDE SEQUENCE [LARGE SCALE GENOMIC DNA]</scope>
    <source>
        <strain evidence="2 3">DSM 46740</strain>
    </source>
</reference>
<dbReference type="SUPFAM" id="SSF82607">
    <property type="entry name" value="YbaB-like"/>
    <property type="match status" value="1"/>
</dbReference>
<organism evidence="2 3">
    <name type="scientific">Streptosporangium lutulentum</name>
    <dbReference type="NCBI Taxonomy" id="1461250"/>
    <lineage>
        <taxon>Bacteria</taxon>
        <taxon>Bacillati</taxon>
        <taxon>Actinomycetota</taxon>
        <taxon>Actinomycetes</taxon>
        <taxon>Streptosporangiales</taxon>
        <taxon>Streptosporangiaceae</taxon>
        <taxon>Streptosporangium</taxon>
    </lineage>
</organism>
<evidence type="ECO:0000313" key="3">
    <source>
        <dbReference type="Proteomes" id="UP001225356"/>
    </source>
</evidence>
<name>A0ABT9QRE1_9ACTN</name>
<dbReference type="Gene3D" id="3.30.1310.10">
    <property type="entry name" value="Nucleoid-associated protein YbaB-like domain"/>
    <property type="match status" value="1"/>
</dbReference>
<dbReference type="InterPro" id="IPR004401">
    <property type="entry name" value="YbaB/EbfC"/>
</dbReference>
<keyword evidence="2" id="KW-0238">DNA-binding</keyword>
<comment type="caution">
    <text evidence="2">The sequence shown here is derived from an EMBL/GenBank/DDBJ whole genome shotgun (WGS) entry which is preliminary data.</text>
</comment>
<dbReference type="RefSeq" id="WP_307567116.1">
    <property type="nucleotide sequence ID" value="NZ_JAUSQU010000001.1"/>
</dbReference>
<evidence type="ECO:0000313" key="2">
    <source>
        <dbReference type="EMBL" id="MDP9849325.1"/>
    </source>
</evidence>
<feature type="coiled-coil region" evidence="1">
    <location>
        <begin position="6"/>
        <end position="33"/>
    </location>
</feature>
<evidence type="ECO:0000256" key="1">
    <source>
        <dbReference type="SAM" id="Coils"/>
    </source>
</evidence>
<dbReference type="GO" id="GO:0003677">
    <property type="term" value="F:DNA binding"/>
    <property type="evidence" value="ECO:0007669"/>
    <property type="project" value="UniProtKB-KW"/>
</dbReference>